<gene>
    <name evidence="2" type="ORF">N8I77_003198</name>
</gene>
<keyword evidence="1" id="KW-0472">Membrane</keyword>
<feature type="transmembrane region" description="Helical" evidence="1">
    <location>
        <begin position="208"/>
        <end position="227"/>
    </location>
</feature>
<dbReference type="Proteomes" id="UP001265746">
    <property type="component" value="Unassembled WGS sequence"/>
</dbReference>
<evidence type="ECO:0000313" key="3">
    <source>
        <dbReference type="Proteomes" id="UP001265746"/>
    </source>
</evidence>
<name>A0AAD9SJE8_PHOAM</name>
<sequence>MAKTADIDPLLTEENVSPLKQAFTPEKATSYLGSLWAETIKELRHDLKSTRWRDTTAAYFTWLFFSIWAVGLFILCVIFPIVIIPEVTQESSDYWNYCAPDGSFSLEPTNPWNLDWTFQIVLAFGSLTFTQAKVVDVVWDIGVGRLGQSLLAYFSWKAFSVYVRASMETTPITYHTFWTTFMRNDVSFVSIFRLIRDFARRRGLRSKLAMAFMITTMLFIVVFPTLASAMTGYTANNDAVIKLENGSTQVPFEKFRRLVATIHDGNRVNLTAEYNVFRGAPQSQSQTCGYGDCISEYMSKYGSNNHTSSIWYQGDYDNPKNLESPTLNITYWDDKESDTLFLYTPNNTTYTIQVIQENAVCQPVMVNLQQTYQWGFSVVQLEIAMILLTIWTFGVWIMWLHAHLELSNRGKYEVPRELKAALYLADSIRSDLKEFDQEAEFLSNKELKAHAAEHLKGGKVDIQALSLVNGYSFRRSSWKWIKTNKLWAFVFFFVLASTYFLFGIPLFLTMSFAMAAGWGRRTRAVMSWGAFLLVVAVGLPVYMLTTAR</sequence>
<keyword evidence="1" id="KW-0812">Transmembrane</keyword>
<protein>
    <submittedName>
        <fullName evidence="2">Uncharacterized protein</fullName>
    </submittedName>
</protein>
<organism evidence="2 3">
    <name type="scientific">Phomopsis amygdali</name>
    <name type="common">Fusicoccum amygdali</name>
    <dbReference type="NCBI Taxonomy" id="1214568"/>
    <lineage>
        <taxon>Eukaryota</taxon>
        <taxon>Fungi</taxon>
        <taxon>Dikarya</taxon>
        <taxon>Ascomycota</taxon>
        <taxon>Pezizomycotina</taxon>
        <taxon>Sordariomycetes</taxon>
        <taxon>Sordariomycetidae</taxon>
        <taxon>Diaporthales</taxon>
        <taxon>Diaporthaceae</taxon>
        <taxon>Diaporthe</taxon>
    </lineage>
</organism>
<proteinExistence type="predicted"/>
<feature type="transmembrane region" description="Helical" evidence="1">
    <location>
        <begin position="59"/>
        <end position="84"/>
    </location>
</feature>
<keyword evidence="3" id="KW-1185">Reference proteome</keyword>
<accession>A0AAD9SJE8</accession>
<dbReference type="EMBL" id="JAUJFL010000002">
    <property type="protein sequence ID" value="KAK2609709.1"/>
    <property type="molecule type" value="Genomic_DNA"/>
</dbReference>
<comment type="caution">
    <text evidence="2">The sequence shown here is derived from an EMBL/GenBank/DDBJ whole genome shotgun (WGS) entry which is preliminary data.</text>
</comment>
<feature type="transmembrane region" description="Helical" evidence="1">
    <location>
        <begin position="383"/>
        <end position="402"/>
    </location>
</feature>
<evidence type="ECO:0000313" key="2">
    <source>
        <dbReference type="EMBL" id="KAK2609709.1"/>
    </source>
</evidence>
<keyword evidence="1" id="KW-1133">Transmembrane helix</keyword>
<evidence type="ECO:0000256" key="1">
    <source>
        <dbReference type="SAM" id="Phobius"/>
    </source>
</evidence>
<feature type="transmembrane region" description="Helical" evidence="1">
    <location>
        <begin position="525"/>
        <end position="545"/>
    </location>
</feature>
<dbReference type="AlphaFoldDB" id="A0AAD9SJE8"/>
<feature type="transmembrane region" description="Helical" evidence="1">
    <location>
        <begin position="486"/>
        <end position="513"/>
    </location>
</feature>
<reference evidence="2" key="1">
    <citation type="submission" date="2023-06" db="EMBL/GenBank/DDBJ databases">
        <authorList>
            <person name="Noh H."/>
        </authorList>
    </citation>
    <scope>NUCLEOTIDE SEQUENCE</scope>
    <source>
        <strain evidence="2">DUCC20226</strain>
    </source>
</reference>